<keyword evidence="3" id="KW-0731">Sigma factor</keyword>
<evidence type="ECO:0000313" key="9">
    <source>
        <dbReference type="Proteomes" id="UP000294599"/>
    </source>
</evidence>
<dbReference type="InterPro" id="IPR036388">
    <property type="entry name" value="WH-like_DNA-bd_sf"/>
</dbReference>
<organism evidence="8 9">
    <name type="scientific">Pseudofulvimonas gallinarii</name>
    <dbReference type="NCBI Taxonomy" id="634155"/>
    <lineage>
        <taxon>Bacteria</taxon>
        <taxon>Pseudomonadati</taxon>
        <taxon>Pseudomonadota</taxon>
        <taxon>Gammaproteobacteria</taxon>
        <taxon>Lysobacterales</taxon>
        <taxon>Rhodanobacteraceae</taxon>
        <taxon>Pseudofulvimonas</taxon>
    </lineage>
</organism>
<feature type="domain" description="RNA polymerase sigma-70 region 2" evidence="6">
    <location>
        <begin position="25"/>
        <end position="91"/>
    </location>
</feature>
<keyword evidence="9" id="KW-1185">Reference proteome</keyword>
<evidence type="ECO:0000259" key="7">
    <source>
        <dbReference type="Pfam" id="PF08281"/>
    </source>
</evidence>
<dbReference type="PANTHER" id="PTHR43133:SF8">
    <property type="entry name" value="RNA POLYMERASE SIGMA FACTOR HI_1459-RELATED"/>
    <property type="match status" value="1"/>
</dbReference>
<gene>
    <name evidence="8" type="ORF">EDC25_102158</name>
</gene>
<comment type="similarity">
    <text evidence="1">Belongs to the sigma-70 factor family. ECF subfamily.</text>
</comment>
<name>A0A4R3LKL3_9GAMM</name>
<dbReference type="InterPro" id="IPR013249">
    <property type="entry name" value="RNA_pol_sigma70_r4_t2"/>
</dbReference>
<dbReference type="RefSeq" id="WP_164484039.1">
    <property type="nucleotide sequence ID" value="NZ_JBHLWF010000013.1"/>
</dbReference>
<accession>A0A4R3LKL3</accession>
<dbReference type="InterPro" id="IPR013325">
    <property type="entry name" value="RNA_pol_sigma_r2"/>
</dbReference>
<evidence type="ECO:0000256" key="4">
    <source>
        <dbReference type="ARBA" id="ARBA00023125"/>
    </source>
</evidence>
<evidence type="ECO:0000313" key="8">
    <source>
        <dbReference type="EMBL" id="TCT00793.1"/>
    </source>
</evidence>
<dbReference type="Proteomes" id="UP000294599">
    <property type="component" value="Unassembled WGS sequence"/>
</dbReference>
<evidence type="ECO:0000256" key="3">
    <source>
        <dbReference type="ARBA" id="ARBA00023082"/>
    </source>
</evidence>
<sequence length="187" mass="20671">MPPFPAASLEATMTPSRSAVNVGELARQFGRQVFHAAWRVLGDNALAEDVQQDVFVRLLEARDLNGVASWPAWLNAMATRLAIDRLRRQRRGWQILPLWRDSVPAHAPSAEQHADQHERAARLRAALASLNPKQAQCFALRHLQGLGIPEIAALLSISENLVSVNLHRATRSLTARLGDTRSPGDRS</sequence>
<dbReference type="GO" id="GO:0003677">
    <property type="term" value="F:DNA binding"/>
    <property type="evidence" value="ECO:0007669"/>
    <property type="project" value="UniProtKB-KW"/>
</dbReference>
<evidence type="ECO:0000256" key="5">
    <source>
        <dbReference type="ARBA" id="ARBA00023163"/>
    </source>
</evidence>
<dbReference type="Pfam" id="PF08281">
    <property type="entry name" value="Sigma70_r4_2"/>
    <property type="match status" value="1"/>
</dbReference>
<dbReference type="InterPro" id="IPR014284">
    <property type="entry name" value="RNA_pol_sigma-70_dom"/>
</dbReference>
<dbReference type="AlphaFoldDB" id="A0A4R3LKL3"/>
<evidence type="ECO:0000259" key="6">
    <source>
        <dbReference type="Pfam" id="PF04542"/>
    </source>
</evidence>
<dbReference type="NCBIfam" id="TIGR02937">
    <property type="entry name" value="sigma70-ECF"/>
    <property type="match status" value="1"/>
</dbReference>
<dbReference type="Pfam" id="PF04542">
    <property type="entry name" value="Sigma70_r2"/>
    <property type="match status" value="1"/>
</dbReference>
<dbReference type="GO" id="GO:0006352">
    <property type="term" value="P:DNA-templated transcription initiation"/>
    <property type="evidence" value="ECO:0007669"/>
    <property type="project" value="InterPro"/>
</dbReference>
<dbReference type="PANTHER" id="PTHR43133">
    <property type="entry name" value="RNA POLYMERASE ECF-TYPE SIGMA FACTO"/>
    <property type="match status" value="1"/>
</dbReference>
<dbReference type="InterPro" id="IPR039425">
    <property type="entry name" value="RNA_pol_sigma-70-like"/>
</dbReference>
<evidence type="ECO:0000256" key="2">
    <source>
        <dbReference type="ARBA" id="ARBA00023015"/>
    </source>
</evidence>
<dbReference type="GO" id="GO:0016987">
    <property type="term" value="F:sigma factor activity"/>
    <property type="evidence" value="ECO:0007669"/>
    <property type="project" value="UniProtKB-KW"/>
</dbReference>
<keyword evidence="2" id="KW-0805">Transcription regulation</keyword>
<evidence type="ECO:0000256" key="1">
    <source>
        <dbReference type="ARBA" id="ARBA00010641"/>
    </source>
</evidence>
<proteinExistence type="inferred from homology"/>
<reference evidence="8 9" key="1">
    <citation type="submission" date="2019-03" db="EMBL/GenBank/DDBJ databases">
        <title>Genomic Encyclopedia of Type Strains, Phase IV (KMG-IV): sequencing the most valuable type-strain genomes for metagenomic binning, comparative biology and taxonomic classification.</title>
        <authorList>
            <person name="Goeker M."/>
        </authorList>
    </citation>
    <scope>NUCLEOTIDE SEQUENCE [LARGE SCALE GENOMIC DNA]</scope>
    <source>
        <strain evidence="8 9">DSM 21944</strain>
    </source>
</reference>
<keyword evidence="5" id="KW-0804">Transcription</keyword>
<dbReference type="InterPro" id="IPR007627">
    <property type="entry name" value="RNA_pol_sigma70_r2"/>
</dbReference>
<feature type="domain" description="RNA polymerase sigma factor 70 region 4 type 2" evidence="7">
    <location>
        <begin position="122"/>
        <end position="171"/>
    </location>
</feature>
<dbReference type="SUPFAM" id="SSF88659">
    <property type="entry name" value="Sigma3 and sigma4 domains of RNA polymerase sigma factors"/>
    <property type="match status" value="1"/>
</dbReference>
<dbReference type="EMBL" id="SMAF01000002">
    <property type="protein sequence ID" value="TCT00793.1"/>
    <property type="molecule type" value="Genomic_DNA"/>
</dbReference>
<dbReference type="SUPFAM" id="SSF88946">
    <property type="entry name" value="Sigma2 domain of RNA polymerase sigma factors"/>
    <property type="match status" value="1"/>
</dbReference>
<dbReference type="Gene3D" id="1.10.1740.10">
    <property type="match status" value="1"/>
</dbReference>
<keyword evidence="4" id="KW-0238">DNA-binding</keyword>
<protein>
    <submittedName>
        <fullName evidence="8">RNA polymerase sigma-70 factor (ECF subfamily)</fullName>
    </submittedName>
</protein>
<dbReference type="Gene3D" id="1.10.10.10">
    <property type="entry name" value="Winged helix-like DNA-binding domain superfamily/Winged helix DNA-binding domain"/>
    <property type="match status" value="1"/>
</dbReference>
<comment type="caution">
    <text evidence="8">The sequence shown here is derived from an EMBL/GenBank/DDBJ whole genome shotgun (WGS) entry which is preliminary data.</text>
</comment>
<dbReference type="InterPro" id="IPR013324">
    <property type="entry name" value="RNA_pol_sigma_r3/r4-like"/>
</dbReference>